<reference evidence="1 2" key="1">
    <citation type="submission" date="2015-05" db="EMBL/GenBank/DDBJ databases">
        <title>Photobacterium galathea sp. nov.</title>
        <authorList>
            <person name="Machado H."/>
            <person name="Gram L."/>
        </authorList>
    </citation>
    <scope>NUCLEOTIDE SEQUENCE [LARGE SCALE GENOMIC DNA]</scope>
    <source>
        <strain evidence="1 2">CGMCC 1.12159</strain>
    </source>
</reference>
<organism evidence="1 2">
    <name type="scientific">Photobacterium aquae</name>
    <dbReference type="NCBI Taxonomy" id="1195763"/>
    <lineage>
        <taxon>Bacteria</taxon>
        <taxon>Pseudomonadati</taxon>
        <taxon>Pseudomonadota</taxon>
        <taxon>Gammaproteobacteria</taxon>
        <taxon>Vibrionales</taxon>
        <taxon>Vibrionaceae</taxon>
        <taxon>Photobacterium</taxon>
    </lineage>
</organism>
<sequence length="184" mass="20313">MFRKLIVGLVSTFMVGCASIPEALVTESPAPISDIRDLEGQIQQSAGQDVRLGGIIAAISNGQSQTRLEIVAVPIGSDARPKIKSKPQSRFVAYVDGFLEPMEYQPGRLITVAGKVQGKEQGKVGEYDYTYPVVSATGTKLWTVKQEIWIDDFDRFPPCFGVHCRQNTWYGGYSRGEVRERVTP</sequence>
<dbReference type="GO" id="GO:0019867">
    <property type="term" value="C:outer membrane"/>
    <property type="evidence" value="ECO:0007669"/>
    <property type="project" value="InterPro"/>
</dbReference>
<dbReference type="AlphaFoldDB" id="A0A0J1K410"/>
<protein>
    <submittedName>
        <fullName evidence="1">Starvation-inducible protein</fullName>
    </submittedName>
</protein>
<gene>
    <name evidence="1" type="ORF">ABT56_02870</name>
</gene>
<evidence type="ECO:0000313" key="2">
    <source>
        <dbReference type="Proteomes" id="UP000036097"/>
    </source>
</evidence>
<dbReference type="PIRSF" id="PIRSF004982">
    <property type="entry name" value="SlP"/>
    <property type="match status" value="1"/>
</dbReference>
<dbReference type="OrthoDB" id="5295757at2"/>
<dbReference type="STRING" id="1195763.ABT56_02870"/>
<dbReference type="PROSITE" id="PS51257">
    <property type="entry name" value="PROKAR_LIPOPROTEIN"/>
    <property type="match status" value="1"/>
</dbReference>
<dbReference type="EMBL" id="LDOT01000002">
    <property type="protein sequence ID" value="KLV09152.1"/>
    <property type="molecule type" value="Genomic_DNA"/>
</dbReference>
<keyword evidence="2" id="KW-1185">Reference proteome</keyword>
<dbReference type="Pfam" id="PF03843">
    <property type="entry name" value="Slp"/>
    <property type="match status" value="1"/>
</dbReference>
<dbReference type="InterPro" id="IPR004658">
    <property type="entry name" value="OMP_Slp"/>
</dbReference>
<comment type="caution">
    <text evidence="1">The sequence shown here is derived from an EMBL/GenBank/DDBJ whole genome shotgun (WGS) entry which is preliminary data.</text>
</comment>
<dbReference type="PANTHER" id="PTHR37530">
    <property type="entry name" value="OUTER MEMBRANE PROTEIN SLP"/>
    <property type="match status" value="1"/>
</dbReference>
<accession>A0A0J1K410</accession>
<dbReference type="Proteomes" id="UP000036097">
    <property type="component" value="Unassembled WGS sequence"/>
</dbReference>
<dbReference type="NCBIfam" id="TIGR00752">
    <property type="entry name" value="slp"/>
    <property type="match status" value="1"/>
</dbReference>
<evidence type="ECO:0000313" key="1">
    <source>
        <dbReference type="EMBL" id="KLV09152.1"/>
    </source>
</evidence>
<name>A0A0J1K410_9GAMM</name>
<dbReference type="PATRIC" id="fig|1195763.3.peg.622"/>
<dbReference type="RefSeq" id="WP_047877313.1">
    <property type="nucleotide sequence ID" value="NZ_LDOT01000002.1"/>
</dbReference>
<dbReference type="PANTHER" id="PTHR37530:SF1">
    <property type="entry name" value="OUTER MEMBRANE PROTEIN SLP"/>
    <property type="match status" value="1"/>
</dbReference>
<proteinExistence type="predicted"/>